<dbReference type="Pfam" id="PF12796">
    <property type="entry name" value="Ank_2"/>
    <property type="match status" value="3"/>
</dbReference>
<reference evidence="5 6" key="1">
    <citation type="journal article" date="2015" name="Biol. Direct">
        <title>Babela massiliensis, a representative of a widespread bacterial phylum with unusual adaptations to parasitism in amoebae.</title>
        <authorList>
            <person name="Pagnier I."/>
            <person name="Yutin N."/>
            <person name="Croce O."/>
            <person name="Makarova K.S."/>
            <person name="Wolf Y.I."/>
            <person name="Benamar S."/>
            <person name="Raoult D."/>
            <person name="Koonin E.V."/>
            <person name="La Scola B."/>
        </authorList>
    </citation>
    <scope>NUCLEOTIDE SEQUENCE [LARGE SCALE GENOMIC DNA]</scope>
    <source>
        <strain evidence="6">BABL1</strain>
    </source>
</reference>
<sequence>MHKIKSLYLISILYFNNVIAMDQSIAIQEIEQDAYILSMPNELIVTILANVVKEYMKDWQDIFNFDKENFKKAIENIRLTCQAFNNCFSDEYLIEIIKILKQERFKYLFNSTKAQFKSDDSNLSLEELDTKLINILKQCKISEEDKKEVIRLLLLGANIDVQDKDGNTALIIAAKKPNSDIIRILIASGANVNAQNKDANTALMEAIHEYWNPFYYDYYKDIVKLLIANGADVNLKNNKGQTALMWASYKGLIEIFNALIVAGADIYVQDNDKITPLIWAASGQGKKRPIFELFISRGLNVNAKTNNGNTTLMFASRNDDLDSVKFLIESGAEVNAKNNEGRTALMFASAHTFDKYKKNMVKFLIESGAEVNTKDNKGRNALMLASGACYEGYEIDTVKFLIKLGEEFHIKDNKGKSALMLACRRKNQKIVEYLVAKGVDVNVQDNKGRTALMFASYCIHSFIPNYTYWEQKNITSFLIKSGAVVNTKDNEGKNAFIYAKERGHSCLARILLDSGSEGVLPDDNKNQILLKSGISVALVGATFFIINKTKNKNFKQETDKVKNKNLILKNKIFDNVK</sequence>
<dbReference type="InterPro" id="IPR051165">
    <property type="entry name" value="Multifunctional_ANK_Repeat"/>
</dbReference>
<keyword evidence="1" id="KW-0677">Repeat</keyword>
<feature type="repeat" description="ANK" evidence="3">
    <location>
        <begin position="414"/>
        <end position="446"/>
    </location>
</feature>
<organism evidence="5 6">
    <name type="scientific">Candidatus Babela massiliensis</name>
    <dbReference type="NCBI Taxonomy" id="673862"/>
    <lineage>
        <taxon>Bacteria</taxon>
        <taxon>Candidatus Babelota</taxon>
        <taxon>Candidatus Babeliae</taxon>
        <taxon>Candidatus Babeliales</taxon>
        <taxon>Candidatus Babeliaceae</taxon>
        <taxon>Candidatus Babela</taxon>
    </lineage>
</organism>
<dbReference type="KEGG" id="dpb:BABL1_gene_766"/>
<dbReference type="EMBL" id="HG793133">
    <property type="protein sequence ID" value="CDK31054.1"/>
    <property type="molecule type" value="Genomic_DNA"/>
</dbReference>
<dbReference type="Pfam" id="PF00023">
    <property type="entry name" value="Ank"/>
    <property type="match status" value="1"/>
</dbReference>
<dbReference type="PANTHER" id="PTHR24123">
    <property type="entry name" value="ANKYRIN REPEAT-CONTAINING"/>
    <property type="match status" value="1"/>
</dbReference>
<dbReference type="InterPro" id="IPR036770">
    <property type="entry name" value="Ankyrin_rpt-contain_sf"/>
</dbReference>
<dbReference type="InterPro" id="IPR002110">
    <property type="entry name" value="Ankyrin_rpt"/>
</dbReference>
<dbReference type="Gene3D" id="1.25.40.20">
    <property type="entry name" value="Ankyrin repeat-containing domain"/>
    <property type="match status" value="4"/>
</dbReference>
<dbReference type="OrthoDB" id="9772065at2"/>
<feature type="signal peptide" evidence="4">
    <location>
        <begin position="1"/>
        <end position="20"/>
    </location>
</feature>
<gene>
    <name evidence="5" type="primary">ankX_27</name>
    <name evidence="5" type="ORF">BABL1_gene_766</name>
</gene>
<name>V6DHN2_9BACT</name>
<evidence type="ECO:0000313" key="5">
    <source>
        <dbReference type="EMBL" id="CDK31054.1"/>
    </source>
</evidence>
<accession>V6DHN2</accession>
<dbReference type="SUPFAM" id="SSF48403">
    <property type="entry name" value="Ankyrin repeat"/>
    <property type="match status" value="1"/>
</dbReference>
<feature type="chain" id="PRO_5004744549" evidence="4">
    <location>
        <begin position="21"/>
        <end position="577"/>
    </location>
</feature>
<evidence type="ECO:0000313" key="6">
    <source>
        <dbReference type="Proteomes" id="UP000018769"/>
    </source>
</evidence>
<keyword evidence="6" id="KW-1185">Reference proteome</keyword>
<feature type="repeat" description="ANK" evidence="3">
    <location>
        <begin position="239"/>
        <end position="271"/>
    </location>
</feature>
<feature type="repeat" description="ANK" evidence="3">
    <location>
        <begin position="307"/>
        <end position="339"/>
    </location>
</feature>
<evidence type="ECO:0000256" key="3">
    <source>
        <dbReference type="PROSITE-ProRule" id="PRU00023"/>
    </source>
</evidence>
<dbReference type="Proteomes" id="UP000018769">
    <property type="component" value="Chromosome I"/>
</dbReference>
<dbReference type="PROSITE" id="PS50088">
    <property type="entry name" value="ANK_REPEAT"/>
    <property type="match status" value="5"/>
</dbReference>
<dbReference type="STRING" id="673862.BABL1_gene_766"/>
<evidence type="ECO:0000256" key="1">
    <source>
        <dbReference type="ARBA" id="ARBA00022737"/>
    </source>
</evidence>
<evidence type="ECO:0000256" key="2">
    <source>
        <dbReference type="ARBA" id="ARBA00023043"/>
    </source>
</evidence>
<keyword evidence="2 3" id="KW-0040">ANK repeat</keyword>
<dbReference type="PANTHER" id="PTHR24123:SF33">
    <property type="entry name" value="PROTEIN HOS4"/>
    <property type="match status" value="1"/>
</dbReference>
<protein>
    <submittedName>
        <fullName evidence="5">Ankyrin repeats containing protein</fullName>
    </submittedName>
</protein>
<evidence type="ECO:0000256" key="4">
    <source>
        <dbReference type="SAM" id="SignalP"/>
    </source>
</evidence>
<dbReference type="RefSeq" id="WP_023793057.1">
    <property type="nucleotide sequence ID" value="NC_023003.1"/>
</dbReference>
<dbReference type="PRINTS" id="PR01415">
    <property type="entry name" value="ANKYRIN"/>
</dbReference>
<dbReference type="AlphaFoldDB" id="V6DHN2"/>
<dbReference type="SMART" id="SM00248">
    <property type="entry name" value="ANK"/>
    <property type="match status" value="10"/>
</dbReference>
<proteinExistence type="predicted"/>
<feature type="repeat" description="ANK" evidence="3">
    <location>
        <begin position="340"/>
        <end position="376"/>
    </location>
</feature>
<dbReference type="HOGENOM" id="CLU_000134_57_1_7"/>
<dbReference type="PROSITE" id="PS50297">
    <property type="entry name" value="ANK_REP_REGION"/>
    <property type="match status" value="5"/>
</dbReference>
<dbReference type="eggNOG" id="COG0666">
    <property type="taxonomic scope" value="Bacteria"/>
</dbReference>
<feature type="repeat" description="ANK" evidence="3">
    <location>
        <begin position="165"/>
        <end position="197"/>
    </location>
</feature>
<keyword evidence="4" id="KW-0732">Signal</keyword>